<dbReference type="CDD" id="cd00635">
    <property type="entry name" value="PLPDE_III_YBL036c_like"/>
    <property type="match status" value="1"/>
</dbReference>
<proteinExistence type="inferred from homology"/>
<dbReference type="InterPro" id="IPR001608">
    <property type="entry name" value="Ala_racemase_N"/>
</dbReference>
<dbReference type="Pfam" id="PF01168">
    <property type="entry name" value="Ala_racemase_N"/>
    <property type="match status" value="1"/>
</dbReference>
<dbReference type="PIRSF" id="PIRSF004848">
    <property type="entry name" value="YBL036c_PLPDEIII"/>
    <property type="match status" value="1"/>
</dbReference>
<dbReference type="InterPro" id="IPR029066">
    <property type="entry name" value="PLP-binding_barrel"/>
</dbReference>
<evidence type="ECO:0000256" key="4">
    <source>
        <dbReference type="RuleBase" id="RU004514"/>
    </source>
</evidence>
<gene>
    <name evidence="6" type="ORF">HLV38_07330</name>
</gene>
<dbReference type="InterPro" id="IPR011078">
    <property type="entry name" value="PyrdxlP_homeostasis"/>
</dbReference>
<sequence length="237" mass="26049">MGRYAQVATELQDVCDHALRPFESVCLVAVSKTVGSDQVAAAIAQGAGDFGENRPDALMEKQALFPQVRWHFIGNIQSRRIGDIVGRAALIHSLCQLKHAHRIDEVAAGLGIVQDVLIEVNVSGEESKSGVSPREVVDFARQVSELQHVRLRGLMTMAPQGDPQRAREVFEELAYLKELVCAHLSDEVAAEVSELSMGMSGDWREAVFAGATIVRIGRAVFSDESIERFAPRREDER</sequence>
<comment type="similarity">
    <text evidence="2 4">Belongs to the pyridoxal phosphate-binding protein YggS/PROSC family.</text>
</comment>
<name>A0A6M8J2C9_9ACTN</name>
<comment type="function">
    <text evidence="2">Pyridoxal 5'-phosphate (PLP)-binding protein, which is involved in PLP homeostasis.</text>
</comment>
<feature type="domain" description="Alanine racemase N-terminal" evidence="5">
    <location>
        <begin position="15"/>
        <end position="222"/>
    </location>
</feature>
<dbReference type="AlphaFoldDB" id="A0A6M8J2C9"/>
<keyword evidence="7" id="KW-1185">Reference proteome</keyword>
<reference evidence="7" key="1">
    <citation type="submission" date="2020-05" db="EMBL/GenBank/DDBJ databases">
        <title>Novel species in genus Nocardioides.</title>
        <authorList>
            <person name="Zhang G."/>
        </authorList>
    </citation>
    <scope>NUCLEOTIDE SEQUENCE [LARGE SCALE GENOMIC DNA]</scope>
    <source>
        <strain evidence="7">zg-1050</strain>
    </source>
</reference>
<dbReference type="Gene3D" id="3.20.20.10">
    <property type="entry name" value="Alanine racemase"/>
    <property type="match status" value="1"/>
</dbReference>
<dbReference type="KEGG" id="bwa:HLV38_07330"/>
<organism evidence="6 7">
    <name type="scientific">Berryella wangjianweii</name>
    <dbReference type="NCBI Taxonomy" id="2734634"/>
    <lineage>
        <taxon>Bacteria</taxon>
        <taxon>Bacillati</taxon>
        <taxon>Actinomycetota</taxon>
        <taxon>Coriobacteriia</taxon>
        <taxon>Eggerthellales</taxon>
        <taxon>Eggerthellaceae</taxon>
        <taxon>Berryella</taxon>
    </lineage>
</organism>
<evidence type="ECO:0000256" key="3">
    <source>
        <dbReference type="PIRSR" id="PIRSR004848-1"/>
    </source>
</evidence>
<dbReference type="Proteomes" id="UP000503297">
    <property type="component" value="Chromosome"/>
</dbReference>
<dbReference type="GO" id="GO:0030170">
    <property type="term" value="F:pyridoxal phosphate binding"/>
    <property type="evidence" value="ECO:0007669"/>
    <property type="project" value="UniProtKB-UniRule"/>
</dbReference>
<feature type="modified residue" description="N6-(pyridoxal phosphate)lysine" evidence="2 3">
    <location>
        <position position="32"/>
    </location>
</feature>
<protein>
    <recommendedName>
        <fullName evidence="2">Pyridoxal phosphate homeostasis protein</fullName>
        <shortName evidence="2">PLP homeostasis protein</shortName>
    </recommendedName>
</protein>
<evidence type="ECO:0000313" key="7">
    <source>
        <dbReference type="Proteomes" id="UP000503297"/>
    </source>
</evidence>
<dbReference type="HAMAP" id="MF_02087">
    <property type="entry name" value="PLP_homeostasis"/>
    <property type="match status" value="1"/>
</dbReference>
<keyword evidence="1 2" id="KW-0663">Pyridoxal phosphate</keyword>
<dbReference type="RefSeq" id="WP_173165672.1">
    <property type="nucleotide sequence ID" value="NZ_CP053716.1"/>
</dbReference>
<accession>A0A6M8J2C9</accession>
<dbReference type="PANTHER" id="PTHR10146">
    <property type="entry name" value="PROLINE SYNTHETASE CO-TRANSCRIBED BACTERIAL HOMOLOG PROTEIN"/>
    <property type="match status" value="1"/>
</dbReference>
<dbReference type="PANTHER" id="PTHR10146:SF14">
    <property type="entry name" value="PYRIDOXAL PHOSPHATE HOMEOSTASIS PROTEIN"/>
    <property type="match status" value="1"/>
</dbReference>
<evidence type="ECO:0000256" key="2">
    <source>
        <dbReference type="HAMAP-Rule" id="MF_02087"/>
    </source>
</evidence>
<comment type="cofactor">
    <cofactor evidence="3">
        <name>pyridoxal 5'-phosphate</name>
        <dbReference type="ChEBI" id="CHEBI:597326"/>
    </cofactor>
</comment>
<dbReference type="NCBIfam" id="TIGR00044">
    <property type="entry name" value="YggS family pyridoxal phosphate-dependent enzyme"/>
    <property type="match status" value="1"/>
</dbReference>
<dbReference type="EMBL" id="CP053716">
    <property type="protein sequence ID" value="QKF08080.1"/>
    <property type="molecule type" value="Genomic_DNA"/>
</dbReference>
<evidence type="ECO:0000256" key="1">
    <source>
        <dbReference type="ARBA" id="ARBA00022898"/>
    </source>
</evidence>
<evidence type="ECO:0000313" key="6">
    <source>
        <dbReference type="EMBL" id="QKF08080.1"/>
    </source>
</evidence>
<evidence type="ECO:0000259" key="5">
    <source>
        <dbReference type="Pfam" id="PF01168"/>
    </source>
</evidence>
<dbReference type="SUPFAM" id="SSF51419">
    <property type="entry name" value="PLP-binding barrel"/>
    <property type="match status" value="1"/>
</dbReference>